<dbReference type="PANTHER" id="PTHR35137">
    <property type="entry name" value="CHROMOPHORE LYASE CRL, CHLOROPLASTIC"/>
    <property type="match status" value="1"/>
</dbReference>
<dbReference type="RefSeq" id="WP_408791652.1">
    <property type="nucleotide sequence ID" value="NZ_JBGXBU010000009.1"/>
</dbReference>
<sequence length="220" mass="24120">MGTAMAALLMLLCSALAWAVPTPFVALPGASTASLVNMEPLLSWFRGEFSNAEQAGYDPRFANATLRLTEIWPGGAGVRWVYAEQSLAGRPERPFRQRIYRFSAGPQGRILMSELTMPRASDFAGAWRDPALLAGLTPSQLSLRGGCDIWLHRQPSGDYQGRSDIGLCPTDFGGAATLVQYVWIGKDRIRLLDRAYDEEGHPRWGSPGEGYLYLRLPATG</sequence>
<dbReference type="GeneID" id="97221894"/>
<dbReference type="EMBL" id="JBGXBU010000009">
    <property type="protein sequence ID" value="MFM4894553.1"/>
    <property type="molecule type" value="Genomic_DNA"/>
</dbReference>
<comment type="caution">
    <text evidence="4">The sequence shown here is derived from an EMBL/GenBank/DDBJ whole genome shotgun (WGS) entry which is preliminary data.</text>
</comment>
<feature type="signal peptide" evidence="3">
    <location>
        <begin position="1"/>
        <end position="19"/>
    </location>
</feature>
<name>A0ABW9GTR6_9GAMM</name>
<proteinExistence type="inferred from homology"/>
<dbReference type="GO" id="GO:0016829">
    <property type="term" value="F:lyase activity"/>
    <property type="evidence" value="ECO:0007669"/>
    <property type="project" value="UniProtKB-KW"/>
</dbReference>
<keyword evidence="5" id="KW-1185">Reference proteome</keyword>
<evidence type="ECO:0000313" key="4">
    <source>
        <dbReference type="EMBL" id="MFM4894553.1"/>
    </source>
</evidence>
<evidence type="ECO:0000256" key="3">
    <source>
        <dbReference type="SAM" id="SignalP"/>
    </source>
</evidence>
<organism evidence="4 5">
    <name type="scientific">Aeromonas bivalvium</name>
    <dbReference type="NCBI Taxonomy" id="440079"/>
    <lineage>
        <taxon>Bacteria</taxon>
        <taxon>Pseudomonadati</taxon>
        <taxon>Pseudomonadota</taxon>
        <taxon>Gammaproteobacteria</taxon>
        <taxon>Aeromonadales</taxon>
        <taxon>Aeromonadaceae</taxon>
        <taxon>Aeromonas</taxon>
    </lineage>
</organism>
<feature type="chain" id="PRO_5045813575" evidence="3">
    <location>
        <begin position="20"/>
        <end position="220"/>
    </location>
</feature>
<dbReference type="Pfam" id="PF06206">
    <property type="entry name" value="CpeT"/>
    <property type="match status" value="1"/>
</dbReference>
<gene>
    <name evidence="4" type="ORF">ACEUDJ_17030</name>
</gene>
<reference evidence="4 5" key="1">
    <citation type="submission" date="2024-09" db="EMBL/GenBank/DDBJ databases">
        <title>Aeromonas strains Genome sequencing and assembly.</title>
        <authorList>
            <person name="Hu X."/>
            <person name="Tang B."/>
        </authorList>
    </citation>
    <scope>NUCLEOTIDE SEQUENCE [LARGE SCALE GENOMIC DNA]</scope>
    <source>
        <strain evidence="4 5">NB23SCDHY001</strain>
    </source>
</reference>
<accession>A0ABW9GTR6</accession>
<protein>
    <submittedName>
        <fullName evidence="4">Chromophore lyase CpcT/CpeT</fullName>
    </submittedName>
</protein>
<dbReference type="CDD" id="cd16338">
    <property type="entry name" value="CpcT"/>
    <property type="match status" value="1"/>
</dbReference>
<keyword evidence="2 4" id="KW-0456">Lyase</keyword>
<comment type="similarity">
    <text evidence="1">Belongs to the CpcT/CpeT biliprotein lyase family.</text>
</comment>
<evidence type="ECO:0000313" key="5">
    <source>
        <dbReference type="Proteomes" id="UP001630969"/>
    </source>
</evidence>
<dbReference type="PANTHER" id="PTHR35137:SF1">
    <property type="entry name" value="CHROMOPHORE LYASE CRL, CHLOROPLASTIC"/>
    <property type="match status" value="1"/>
</dbReference>
<dbReference type="Gene3D" id="2.40.128.590">
    <property type="entry name" value="CpcT/CpeT domain"/>
    <property type="match status" value="1"/>
</dbReference>
<dbReference type="InterPro" id="IPR038672">
    <property type="entry name" value="CpcT/CpeT_sf"/>
</dbReference>
<keyword evidence="3" id="KW-0732">Signal</keyword>
<evidence type="ECO:0000256" key="1">
    <source>
        <dbReference type="ARBA" id="ARBA00008206"/>
    </source>
</evidence>
<dbReference type="InterPro" id="IPR010404">
    <property type="entry name" value="CpcT/CpeT"/>
</dbReference>
<evidence type="ECO:0000256" key="2">
    <source>
        <dbReference type="ARBA" id="ARBA00023239"/>
    </source>
</evidence>
<dbReference type="Proteomes" id="UP001630969">
    <property type="component" value="Unassembled WGS sequence"/>
</dbReference>